<name>A0A7J7PAA6_9MAGN</name>
<gene>
    <name evidence="2" type="ORF">GIB67_000212</name>
</gene>
<evidence type="ECO:0000313" key="3">
    <source>
        <dbReference type="Proteomes" id="UP000541444"/>
    </source>
</evidence>
<evidence type="ECO:0000313" key="2">
    <source>
        <dbReference type="EMBL" id="KAF6176118.1"/>
    </source>
</evidence>
<sequence length="279" mass="31596">MERHASTLYTALTARGHEIHVFTVASDRLEYPDIHNGGLHVHFAANDRGLLYCSLAFEIFNRDNLERSFDYVHTESVALPHWHAKMMPKVAITWHGIWKQHSVPDNARIMMGVAGRMAMTSPGSATEALVAIKGAKAGKDARVERVSIVTDCKRVIKMGRFDMCLIITIVKKWWPTTYTFYFLEGDVEFTPIDLYMMSGFLTVIPDTVPLAYDVTCEEVNIYEDFLLGLPSHKFKSMAIRNGLLIEYAKVLNKEPDTVIYSTCMILISPTKTARLDWGT</sequence>
<organism evidence="2 3">
    <name type="scientific">Kingdonia uniflora</name>
    <dbReference type="NCBI Taxonomy" id="39325"/>
    <lineage>
        <taxon>Eukaryota</taxon>
        <taxon>Viridiplantae</taxon>
        <taxon>Streptophyta</taxon>
        <taxon>Embryophyta</taxon>
        <taxon>Tracheophyta</taxon>
        <taxon>Spermatophyta</taxon>
        <taxon>Magnoliopsida</taxon>
        <taxon>Ranunculales</taxon>
        <taxon>Circaeasteraceae</taxon>
        <taxon>Kingdonia</taxon>
    </lineage>
</organism>
<dbReference type="Proteomes" id="UP000541444">
    <property type="component" value="Unassembled WGS sequence"/>
</dbReference>
<accession>A0A7J7PAA6</accession>
<reference evidence="2 3" key="1">
    <citation type="journal article" date="2020" name="IScience">
        <title>Genome Sequencing of the Endangered Kingdonia uniflora (Circaeasteraceae, Ranunculales) Reveals Potential Mechanisms of Evolutionary Specialization.</title>
        <authorList>
            <person name="Sun Y."/>
            <person name="Deng T."/>
            <person name="Zhang A."/>
            <person name="Moore M.J."/>
            <person name="Landis J.B."/>
            <person name="Lin N."/>
            <person name="Zhang H."/>
            <person name="Zhang X."/>
            <person name="Huang J."/>
            <person name="Zhang X."/>
            <person name="Sun H."/>
            <person name="Wang H."/>
        </authorList>
    </citation>
    <scope>NUCLEOTIDE SEQUENCE [LARGE SCALE GENOMIC DNA]</scope>
    <source>
        <strain evidence="2">TB1705</strain>
        <tissue evidence="2">Leaf</tissue>
    </source>
</reference>
<protein>
    <recommendedName>
        <fullName evidence="1">Glycosyltransferase subfamily 4-like N-terminal domain-containing protein</fullName>
    </recommendedName>
</protein>
<comment type="caution">
    <text evidence="2">The sequence shown here is derived from an EMBL/GenBank/DDBJ whole genome shotgun (WGS) entry which is preliminary data.</text>
</comment>
<proteinExistence type="predicted"/>
<dbReference type="EMBL" id="JACGCM010000121">
    <property type="protein sequence ID" value="KAF6176118.1"/>
    <property type="molecule type" value="Genomic_DNA"/>
</dbReference>
<dbReference type="Gene3D" id="3.40.50.2000">
    <property type="entry name" value="Glycogen Phosphorylase B"/>
    <property type="match status" value="1"/>
</dbReference>
<dbReference type="AlphaFoldDB" id="A0A7J7PAA6"/>
<dbReference type="SUPFAM" id="SSF53756">
    <property type="entry name" value="UDP-Glycosyltransferase/glycogen phosphorylase"/>
    <property type="match status" value="1"/>
</dbReference>
<keyword evidence="3" id="KW-1185">Reference proteome</keyword>
<dbReference type="InterPro" id="IPR028098">
    <property type="entry name" value="Glyco_trans_4-like_N"/>
</dbReference>
<feature type="domain" description="Glycosyltransferase subfamily 4-like N-terminal" evidence="1">
    <location>
        <begin position="1"/>
        <end position="100"/>
    </location>
</feature>
<dbReference type="OrthoDB" id="734129at2759"/>
<evidence type="ECO:0000259" key="1">
    <source>
        <dbReference type="Pfam" id="PF13439"/>
    </source>
</evidence>
<dbReference type="Pfam" id="PF13439">
    <property type="entry name" value="Glyco_transf_4"/>
    <property type="match status" value="1"/>
</dbReference>
<dbReference type="PANTHER" id="PTHR46686:SF2">
    <property type="entry name" value="GLYCOSYLTRANSFERASE"/>
    <property type="match status" value="1"/>
</dbReference>
<dbReference type="PANTHER" id="PTHR46686">
    <property type="entry name" value="GLYCOSYLTRANSFERASE"/>
    <property type="match status" value="1"/>
</dbReference>